<organism evidence="2 3">
    <name type="scientific">Lagenidium giganteum</name>
    <dbReference type="NCBI Taxonomy" id="4803"/>
    <lineage>
        <taxon>Eukaryota</taxon>
        <taxon>Sar</taxon>
        <taxon>Stramenopiles</taxon>
        <taxon>Oomycota</taxon>
        <taxon>Peronosporomycetes</taxon>
        <taxon>Pythiales</taxon>
        <taxon>Pythiaceae</taxon>
    </lineage>
</organism>
<comment type="caution">
    <text evidence="2">The sequence shown here is derived from an EMBL/GenBank/DDBJ whole genome shotgun (WGS) entry which is preliminary data.</text>
</comment>
<evidence type="ECO:0000313" key="2">
    <source>
        <dbReference type="EMBL" id="DAZ99750.1"/>
    </source>
</evidence>
<feature type="region of interest" description="Disordered" evidence="1">
    <location>
        <begin position="70"/>
        <end position="90"/>
    </location>
</feature>
<dbReference type="Proteomes" id="UP001146120">
    <property type="component" value="Unassembled WGS sequence"/>
</dbReference>
<evidence type="ECO:0000313" key="3">
    <source>
        <dbReference type="Proteomes" id="UP001146120"/>
    </source>
</evidence>
<dbReference type="EMBL" id="DAKRPA010000077">
    <property type="protein sequence ID" value="DAZ99750.1"/>
    <property type="molecule type" value="Genomic_DNA"/>
</dbReference>
<dbReference type="InterPro" id="IPR043502">
    <property type="entry name" value="DNA/RNA_pol_sf"/>
</dbReference>
<dbReference type="AlphaFoldDB" id="A0AAV2Z011"/>
<reference evidence="2" key="1">
    <citation type="submission" date="2022-11" db="EMBL/GenBank/DDBJ databases">
        <authorList>
            <person name="Morgan W.R."/>
            <person name="Tartar A."/>
        </authorList>
    </citation>
    <scope>NUCLEOTIDE SEQUENCE</scope>
    <source>
        <strain evidence="2">ARSEF 373</strain>
    </source>
</reference>
<name>A0AAV2Z011_9STRA</name>
<accession>A0AAV2Z011</accession>
<sequence>MDTSALDEKAIAVLKARFDARRGSAILKNPSDRYFELEPGYAVSRQWAVPQELSDFIDAFFEEKRRNGLVRERKSPHSAPKFCVRKQNDN</sequence>
<evidence type="ECO:0000256" key="1">
    <source>
        <dbReference type="SAM" id="MobiDB-lite"/>
    </source>
</evidence>
<dbReference type="SUPFAM" id="SSF56672">
    <property type="entry name" value="DNA/RNA polymerases"/>
    <property type="match status" value="1"/>
</dbReference>
<gene>
    <name evidence="2" type="ORF">N0F65_003537</name>
</gene>
<keyword evidence="3" id="KW-1185">Reference proteome</keyword>
<protein>
    <submittedName>
        <fullName evidence="2">Uncharacterized protein</fullName>
    </submittedName>
</protein>
<dbReference type="Gene3D" id="3.10.10.10">
    <property type="entry name" value="HIV Type 1 Reverse Transcriptase, subunit A, domain 1"/>
    <property type="match status" value="1"/>
</dbReference>
<proteinExistence type="predicted"/>
<reference evidence="2" key="2">
    <citation type="journal article" date="2023" name="Microbiol Resour">
        <title>Decontamination and Annotation of the Draft Genome Sequence of the Oomycete Lagenidium giganteum ARSEF 373.</title>
        <authorList>
            <person name="Morgan W.R."/>
            <person name="Tartar A."/>
        </authorList>
    </citation>
    <scope>NUCLEOTIDE SEQUENCE</scope>
    <source>
        <strain evidence="2">ARSEF 373</strain>
    </source>
</reference>